<sequence length="189" mass="21684">MKKVLILGVLCVLLSACQLKPLSVGVEDNIIVVNNEQYTIADNFQLVAIAEHNEEKQKHRCYMFEDLSLKSWIFVIIKNAKYTAEYYGDGSSKDLDKNCRRFRLRYFSMFDVRPWTIVDKRKDDVDLKRFAKLPVDITFCSKLMSNKKCISLYIVSEIDTKSPDLKSHLFDAEKSLSKKSLQPGGAGKS</sequence>
<accession>A0A1T4VQZ7</accession>
<dbReference type="EMBL" id="FUYA01000002">
    <property type="protein sequence ID" value="SKA66911.1"/>
    <property type="molecule type" value="Genomic_DNA"/>
</dbReference>
<keyword evidence="2" id="KW-1185">Reference proteome</keyword>
<evidence type="ECO:0000313" key="1">
    <source>
        <dbReference type="EMBL" id="SKA66911.1"/>
    </source>
</evidence>
<gene>
    <name evidence="1" type="ORF">SAMN02745702_00712</name>
</gene>
<dbReference type="PROSITE" id="PS51257">
    <property type="entry name" value="PROKAR_LIPOPROTEIN"/>
    <property type="match status" value="1"/>
</dbReference>
<organism evidence="1 2">
    <name type="scientific">Desulfobaculum bizertense DSM 18034</name>
    <dbReference type="NCBI Taxonomy" id="1121442"/>
    <lineage>
        <taxon>Bacteria</taxon>
        <taxon>Pseudomonadati</taxon>
        <taxon>Thermodesulfobacteriota</taxon>
        <taxon>Desulfovibrionia</taxon>
        <taxon>Desulfovibrionales</taxon>
        <taxon>Desulfovibrionaceae</taxon>
        <taxon>Desulfobaculum</taxon>
    </lineage>
</organism>
<dbReference type="STRING" id="1121442.SAMN02745702_00712"/>
<reference evidence="1 2" key="1">
    <citation type="submission" date="2017-02" db="EMBL/GenBank/DDBJ databases">
        <authorList>
            <person name="Peterson S.W."/>
        </authorList>
    </citation>
    <scope>NUCLEOTIDE SEQUENCE [LARGE SCALE GENOMIC DNA]</scope>
    <source>
        <strain evidence="1 2">DSM 18034</strain>
    </source>
</reference>
<dbReference type="Proteomes" id="UP000189733">
    <property type="component" value="Unassembled WGS sequence"/>
</dbReference>
<dbReference type="AlphaFoldDB" id="A0A1T4VQZ7"/>
<protein>
    <recommendedName>
        <fullName evidence="3">Lipoprotein</fullName>
    </recommendedName>
</protein>
<evidence type="ECO:0008006" key="3">
    <source>
        <dbReference type="Google" id="ProtNLM"/>
    </source>
</evidence>
<evidence type="ECO:0000313" key="2">
    <source>
        <dbReference type="Proteomes" id="UP000189733"/>
    </source>
</evidence>
<proteinExistence type="predicted"/>
<name>A0A1T4VQZ7_9BACT</name>